<accession>A0A2V3J4P4</accession>
<evidence type="ECO:0000256" key="1">
    <source>
        <dbReference type="SAM" id="MobiDB-lite"/>
    </source>
</evidence>
<evidence type="ECO:0000313" key="3">
    <source>
        <dbReference type="Proteomes" id="UP000247409"/>
    </source>
</evidence>
<organism evidence="2 3">
    <name type="scientific">Gracilariopsis chorda</name>
    <dbReference type="NCBI Taxonomy" id="448386"/>
    <lineage>
        <taxon>Eukaryota</taxon>
        <taxon>Rhodophyta</taxon>
        <taxon>Florideophyceae</taxon>
        <taxon>Rhodymeniophycidae</taxon>
        <taxon>Gracilariales</taxon>
        <taxon>Gracilariaceae</taxon>
        <taxon>Gracilariopsis</taxon>
    </lineage>
</organism>
<comment type="caution">
    <text evidence="2">The sequence shown here is derived from an EMBL/GenBank/DDBJ whole genome shotgun (WGS) entry which is preliminary data.</text>
</comment>
<reference evidence="2 3" key="1">
    <citation type="journal article" date="2018" name="Mol. Biol. Evol.">
        <title>Analysis of the draft genome of the red seaweed Gracilariopsis chorda provides insights into genome size evolution in Rhodophyta.</title>
        <authorList>
            <person name="Lee J."/>
            <person name="Yang E.C."/>
            <person name="Graf L."/>
            <person name="Yang J.H."/>
            <person name="Qiu H."/>
            <person name="Zel Zion U."/>
            <person name="Chan C.X."/>
            <person name="Stephens T.G."/>
            <person name="Weber A.P.M."/>
            <person name="Boo G.H."/>
            <person name="Boo S.M."/>
            <person name="Kim K.M."/>
            <person name="Shin Y."/>
            <person name="Jung M."/>
            <person name="Lee S.J."/>
            <person name="Yim H.S."/>
            <person name="Lee J.H."/>
            <person name="Bhattacharya D."/>
            <person name="Yoon H.S."/>
        </authorList>
    </citation>
    <scope>NUCLEOTIDE SEQUENCE [LARGE SCALE GENOMIC DNA]</scope>
    <source>
        <strain evidence="2 3">SKKU-2015</strain>
        <tissue evidence="2">Whole body</tissue>
    </source>
</reference>
<feature type="region of interest" description="Disordered" evidence="1">
    <location>
        <begin position="129"/>
        <end position="153"/>
    </location>
</feature>
<dbReference type="Proteomes" id="UP000247409">
    <property type="component" value="Unassembled WGS sequence"/>
</dbReference>
<keyword evidence="3" id="KW-1185">Reference proteome</keyword>
<gene>
    <name evidence="2" type="ORF">BWQ96_00714</name>
</gene>
<protein>
    <submittedName>
        <fullName evidence="2">Uncharacterized protein</fullName>
    </submittedName>
</protein>
<sequence length="153" mass="17281">MEFDVDLEAQDLLRYALPSDVKSKKKRDIDVIYRQLLSSSEPYSRQTGAMGSDNKAFSSTDDYVDFWDPLLVAKYRALVMKMIGEENMFAARFKQDPHGYRYCRTAFEIQEPPSSVGYSHHLSIQLCEGQGGETKGSRGGFSSFQSLTPSLLT</sequence>
<evidence type="ECO:0000313" key="2">
    <source>
        <dbReference type="EMBL" id="PXF49398.1"/>
    </source>
</evidence>
<dbReference type="EMBL" id="NBIV01000005">
    <property type="protein sequence ID" value="PXF49398.1"/>
    <property type="molecule type" value="Genomic_DNA"/>
</dbReference>
<name>A0A2V3J4P4_9FLOR</name>
<proteinExistence type="predicted"/>
<feature type="compositionally biased region" description="Polar residues" evidence="1">
    <location>
        <begin position="140"/>
        <end position="153"/>
    </location>
</feature>
<feature type="compositionally biased region" description="Gly residues" evidence="1">
    <location>
        <begin position="129"/>
        <end position="139"/>
    </location>
</feature>
<dbReference type="AlphaFoldDB" id="A0A2V3J4P4"/>